<evidence type="ECO:0000256" key="5">
    <source>
        <dbReference type="SAM" id="SignalP"/>
    </source>
</evidence>
<evidence type="ECO:0008006" key="8">
    <source>
        <dbReference type="Google" id="ProtNLM"/>
    </source>
</evidence>
<keyword evidence="4" id="KW-0812">Transmembrane</keyword>
<dbReference type="PROSITE" id="PS00518">
    <property type="entry name" value="ZF_RING_1"/>
    <property type="match status" value="1"/>
</dbReference>
<accession>A0ABY8UB78</accession>
<feature type="signal peptide" evidence="5">
    <location>
        <begin position="1"/>
        <end position="21"/>
    </location>
</feature>
<evidence type="ECO:0000256" key="3">
    <source>
        <dbReference type="ARBA" id="ARBA00022833"/>
    </source>
</evidence>
<evidence type="ECO:0000313" key="6">
    <source>
        <dbReference type="EMBL" id="WIA18640.1"/>
    </source>
</evidence>
<keyword evidence="1" id="KW-0479">Metal-binding</keyword>
<keyword evidence="2" id="KW-0863">Zinc-finger</keyword>
<keyword evidence="4" id="KW-1133">Transmembrane helix</keyword>
<dbReference type="EMBL" id="CP126217">
    <property type="protein sequence ID" value="WIA18640.1"/>
    <property type="molecule type" value="Genomic_DNA"/>
</dbReference>
<reference evidence="6 7" key="1">
    <citation type="submission" date="2023-05" db="EMBL/GenBank/DDBJ databases">
        <title>A 100% complete, gapless, phased diploid assembly of the Scenedesmus obliquus UTEX 3031 genome.</title>
        <authorList>
            <person name="Biondi T.C."/>
            <person name="Hanschen E.R."/>
            <person name="Kwon T."/>
            <person name="Eng W."/>
            <person name="Kruse C.P.S."/>
            <person name="Koehler S.I."/>
            <person name="Kunde Y."/>
            <person name="Gleasner C.D."/>
            <person name="You Mak K.T."/>
            <person name="Polle J."/>
            <person name="Hovde B.T."/>
            <person name="Starkenburg S.R."/>
        </authorList>
    </citation>
    <scope>NUCLEOTIDE SEQUENCE [LARGE SCALE GENOMIC DNA]</scope>
    <source>
        <strain evidence="6 7">DOE0152z</strain>
    </source>
</reference>
<evidence type="ECO:0000313" key="7">
    <source>
        <dbReference type="Proteomes" id="UP001244341"/>
    </source>
</evidence>
<name>A0ABY8UB78_TETOB</name>
<sequence>MNVRAKFSLAVANSILSVVCALSVTAHSTKEPVRLQGSNTTAGAALRRESSGSATAIAGNTSFSNATGTPHRLATRGYPYPDCQQAPQDALSNGYWPASCKGAYTGDTCYGSCYPGYSGNPTATCYYYGWIYYDAGPGRECTSNARDTFCEERALPPSPKGGQWGTYCQALASGNTCQGTCGTGYTGSFQSTCSSGRWGGVTGTCTALACKYGSLPTLPTGGQKWDSTCSGVSTGFTCNGLCSPNYVGGFQTTCNSGSWGVVTGTCTSTLCELQKLPTPPTGGNWSTYCYASKSSTCTGSCGPGYSGTFQSTCNAGSWSGMTGTCDAAGCTSAPPYIVDHGTWPTACAGASNGSTCVSTCARGFTGMPSSICNLGKWSDVAGQCGPQDCFGFPSQALGHWSWPASCRLMANGSSCVGLCYTGYAGTPYATCTMGTWGNVSGDCTPDPSWVQPAVNVSADAVDHKRASLKAMLTYHTRSQNACPKAMADALVEAATAAFAAQPGVDSPTVQTTATCSATATTTAASTMRITGAEVLLNGSSSIRRSRTLMQSYCGANGCSNIVSIQATAEATQADYARLAVNNVVQAVNRDPCAINACVMVAQACTACEVVNATANSGTGSAEPPKRAFSTAIVAAVISATAAVLLLVAYLARARCRSAITRLTRRLYRVTDPVCTNAPAPPAPALPAPALPAPVVLAAPLAPAPPAPARRRHLVLAAPPAPPPRAAAPRAPPPCAAHPAPPPFACPVCTEASTFTVRFDGCVHAVCGACALRRVHDQLEEAPPERFPIHCMGQYGCIGRLTDVEQLAAGRASADSLGGGQPLTAREVERYQNQCRLAQQRRQQQDEEQNAAGMRGLGYKPCPWCGIMTVHYKGHGCHHIKPSGGCPGCHEHWCFDCGQRSGQRGRWDKVCNCSAYCVGTCSCPICPDCRPGQPCEYCEPPGTEDGRCPACIPI</sequence>
<keyword evidence="3" id="KW-0862">Zinc</keyword>
<gene>
    <name evidence="6" type="ORF">OEZ85_003346</name>
</gene>
<feature type="transmembrane region" description="Helical" evidence="4">
    <location>
        <begin position="628"/>
        <end position="651"/>
    </location>
</feature>
<feature type="chain" id="PRO_5047313429" description="TNFR-Cys domain-containing protein" evidence="5">
    <location>
        <begin position="22"/>
        <end position="953"/>
    </location>
</feature>
<keyword evidence="7" id="KW-1185">Reference proteome</keyword>
<organism evidence="6 7">
    <name type="scientific">Tetradesmus obliquus</name>
    <name type="common">Green alga</name>
    <name type="synonym">Acutodesmus obliquus</name>
    <dbReference type="NCBI Taxonomy" id="3088"/>
    <lineage>
        <taxon>Eukaryota</taxon>
        <taxon>Viridiplantae</taxon>
        <taxon>Chlorophyta</taxon>
        <taxon>core chlorophytes</taxon>
        <taxon>Chlorophyceae</taxon>
        <taxon>CS clade</taxon>
        <taxon>Sphaeropleales</taxon>
        <taxon>Scenedesmaceae</taxon>
        <taxon>Tetradesmus</taxon>
    </lineage>
</organism>
<proteinExistence type="predicted"/>
<evidence type="ECO:0000256" key="4">
    <source>
        <dbReference type="SAM" id="Phobius"/>
    </source>
</evidence>
<evidence type="ECO:0000256" key="2">
    <source>
        <dbReference type="ARBA" id="ARBA00022771"/>
    </source>
</evidence>
<dbReference type="InterPro" id="IPR017907">
    <property type="entry name" value="Znf_RING_CS"/>
</dbReference>
<keyword evidence="5" id="KW-0732">Signal</keyword>
<evidence type="ECO:0000256" key="1">
    <source>
        <dbReference type="ARBA" id="ARBA00022723"/>
    </source>
</evidence>
<keyword evidence="4" id="KW-0472">Membrane</keyword>
<dbReference type="Proteomes" id="UP001244341">
    <property type="component" value="Chromosome 10b"/>
</dbReference>
<protein>
    <recommendedName>
        <fullName evidence="8">TNFR-Cys domain-containing protein</fullName>
    </recommendedName>
</protein>